<proteinExistence type="inferred from homology"/>
<accession>A0A9X5E7P7</accession>
<dbReference type="PANTHER" id="PTHR33755:SF6">
    <property type="entry name" value="PLASMID STABILIZATION SYSTEM PROTEIN"/>
    <property type="match status" value="1"/>
</dbReference>
<gene>
    <name evidence="3" type="ORF">QH73_0019790</name>
</gene>
<dbReference type="Pfam" id="PF05016">
    <property type="entry name" value="ParE_toxin"/>
    <property type="match status" value="1"/>
</dbReference>
<organism evidence="3 4">
    <name type="scientific">Scytonema millei VB511283</name>
    <dbReference type="NCBI Taxonomy" id="1245923"/>
    <lineage>
        <taxon>Bacteria</taxon>
        <taxon>Bacillati</taxon>
        <taxon>Cyanobacteriota</taxon>
        <taxon>Cyanophyceae</taxon>
        <taxon>Nostocales</taxon>
        <taxon>Scytonemataceae</taxon>
        <taxon>Scytonema</taxon>
    </lineage>
</organism>
<dbReference type="PANTHER" id="PTHR33755">
    <property type="entry name" value="TOXIN PARE1-RELATED"/>
    <property type="match status" value="1"/>
</dbReference>
<comment type="similarity">
    <text evidence="1">Belongs to the RelE toxin family.</text>
</comment>
<evidence type="ECO:0000256" key="2">
    <source>
        <dbReference type="ARBA" id="ARBA00022649"/>
    </source>
</evidence>
<dbReference type="InterPro" id="IPR051803">
    <property type="entry name" value="TA_system_RelE-like_toxin"/>
</dbReference>
<dbReference type="OrthoDB" id="9798046at2"/>
<evidence type="ECO:0000313" key="3">
    <source>
        <dbReference type="EMBL" id="NHC36850.1"/>
    </source>
</evidence>
<reference evidence="3 4" key="1">
    <citation type="journal article" date="2015" name="Genome Announc.">
        <title>Draft Genome Sequence of the Terrestrial Cyanobacterium Scytonema millei VB511283, Isolated from Eastern India.</title>
        <authorList>
            <person name="Sen D."/>
            <person name="Chandrababunaidu M.M."/>
            <person name="Singh D."/>
            <person name="Sanghi N."/>
            <person name="Ghorai A."/>
            <person name="Mishra G.P."/>
            <person name="Madduluri M."/>
            <person name="Adhikary S.P."/>
            <person name="Tripathy S."/>
        </authorList>
    </citation>
    <scope>NUCLEOTIDE SEQUENCE [LARGE SCALE GENOMIC DNA]</scope>
    <source>
        <strain evidence="3 4">VB511283</strain>
    </source>
</reference>
<dbReference type="RefSeq" id="WP_039714108.1">
    <property type="nucleotide sequence ID" value="NZ_JTJC03000006.1"/>
</dbReference>
<dbReference type="Proteomes" id="UP000031532">
    <property type="component" value="Unassembled WGS sequence"/>
</dbReference>
<dbReference type="InterPro" id="IPR035093">
    <property type="entry name" value="RelE/ParE_toxin_dom_sf"/>
</dbReference>
<keyword evidence="2" id="KW-1277">Toxin-antitoxin system</keyword>
<comment type="caution">
    <text evidence="3">The sequence shown here is derived from an EMBL/GenBank/DDBJ whole genome shotgun (WGS) entry which is preliminary data.</text>
</comment>
<evidence type="ECO:0000256" key="1">
    <source>
        <dbReference type="ARBA" id="ARBA00006226"/>
    </source>
</evidence>
<dbReference type="InterPro" id="IPR007712">
    <property type="entry name" value="RelE/ParE_toxin"/>
</dbReference>
<name>A0A9X5E7P7_9CYAN</name>
<dbReference type="EMBL" id="JTJC03000006">
    <property type="protein sequence ID" value="NHC36850.1"/>
    <property type="molecule type" value="Genomic_DNA"/>
</dbReference>
<keyword evidence="4" id="KW-1185">Reference proteome</keyword>
<evidence type="ECO:0000313" key="4">
    <source>
        <dbReference type="Proteomes" id="UP000031532"/>
    </source>
</evidence>
<dbReference type="AlphaFoldDB" id="A0A9X5E7P7"/>
<sequence length="101" mass="11577">MSQYIISQPAVRDLQDIISYFAVENVNAGERLLQSFNQKCQQLVSFPNMGRQYENLRLGLRGLPLDGYIILYQVGKDRIEIVRVVSGKRNLKSLFASPEEE</sequence>
<dbReference type="Gene3D" id="3.30.2310.20">
    <property type="entry name" value="RelE-like"/>
    <property type="match status" value="1"/>
</dbReference>
<protein>
    <submittedName>
        <fullName evidence="3">Type II toxin-antitoxin system RelE/ParE family toxin</fullName>
    </submittedName>
</protein>